<dbReference type="GO" id="GO:0007018">
    <property type="term" value="P:microtubule-based movement"/>
    <property type="evidence" value="ECO:0007669"/>
    <property type="project" value="InterPro"/>
</dbReference>
<keyword evidence="1 7" id="KW-0493">Microtubule</keyword>
<accession>A0A1U7LU92</accession>
<keyword evidence="2 7" id="KW-0547">Nucleotide-binding</keyword>
<keyword evidence="5 7" id="KW-0505">Motor protein</keyword>
<feature type="coiled-coil region" evidence="8">
    <location>
        <begin position="240"/>
        <end position="271"/>
    </location>
</feature>
<dbReference type="Proteomes" id="UP000186594">
    <property type="component" value="Unassembled WGS sequence"/>
</dbReference>
<dbReference type="InterPro" id="IPR036961">
    <property type="entry name" value="Kinesin_motor_dom_sf"/>
</dbReference>
<proteinExistence type="inferred from homology"/>
<organism evidence="10 11">
    <name type="scientific">Neolecta irregularis (strain DAH-3)</name>
    <dbReference type="NCBI Taxonomy" id="1198029"/>
    <lineage>
        <taxon>Eukaryota</taxon>
        <taxon>Fungi</taxon>
        <taxon>Dikarya</taxon>
        <taxon>Ascomycota</taxon>
        <taxon>Taphrinomycotina</taxon>
        <taxon>Neolectales</taxon>
        <taxon>Neolectaceae</taxon>
        <taxon>Neolecta</taxon>
    </lineage>
</organism>
<comment type="similarity">
    <text evidence="6 7">Belongs to the TRAFAC class myosin-kinesin ATPase superfamily. Kinesin family.</text>
</comment>
<evidence type="ECO:0000256" key="2">
    <source>
        <dbReference type="ARBA" id="ARBA00022741"/>
    </source>
</evidence>
<dbReference type="PANTHER" id="PTHR47968:SF36">
    <property type="entry name" value="KINESIN HEAVY CHAIN ISOFORM X1"/>
    <property type="match status" value="1"/>
</dbReference>
<evidence type="ECO:0000256" key="7">
    <source>
        <dbReference type="RuleBase" id="RU000394"/>
    </source>
</evidence>
<comment type="caution">
    <text evidence="10">The sequence shown here is derived from an EMBL/GenBank/DDBJ whole genome shotgun (WGS) entry which is preliminary data.</text>
</comment>
<keyword evidence="4 8" id="KW-0175">Coiled coil</keyword>
<dbReference type="STRING" id="1198029.A0A1U7LU92"/>
<dbReference type="EMBL" id="LXFE01000217">
    <property type="protein sequence ID" value="OLL26214.1"/>
    <property type="molecule type" value="Genomic_DNA"/>
</dbReference>
<evidence type="ECO:0000256" key="3">
    <source>
        <dbReference type="ARBA" id="ARBA00022840"/>
    </source>
</evidence>
<dbReference type="PRINTS" id="PR00380">
    <property type="entry name" value="KINESINHEAVY"/>
</dbReference>
<dbReference type="SMART" id="SM00129">
    <property type="entry name" value="KISc"/>
    <property type="match status" value="1"/>
</dbReference>
<name>A0A1U7LU92_NEOID</name>
<keyword evidence="3 7" id="KW-0067">ATP-binding</keyword>
<evidence type="ECO:0000259" key="9">
    <source>
        <dbReference type="PROSITE" id="PS50067"/>
    </source>
</evidence>
<dbReference type="InterPro" id="IPR001752">
    <property type="entry name" value="Kinesin_motor_dom"/>
</dbReference>
<dbReference type="PROSITE" id="PS50067">
    <property type="entry name" value="KINESIN_MOTOR_2"/>
    <property type="match status" value="1"/>
</dbReference>
<feature type="coiled-coil region" evidence="8">
    <location>
        <begin position="320"/>
        <end position="347"/>
    </location>
</feature>
<dbReference type="GO" id="GO:0005524">
    <property type="term" value="F:ATP binding"/>
    <property type="evidence" value="ECO:0007669"/>
    <property type="project" value="UniProtKB-KW"/>
</dbReference>
<evidence type="ECO:0000313" key="10">
    <source>
        <dbReference type="EMBL" id="OLL26214.1"/>
    </source>
</evidence>
<evidence type="ECO:0000313" key="11">
    <source>
        <dbReference type="Proteomes" id="UP000186594"/>
    </source>
</evidence>
<dbReference type="GO" id="GO:0003777">
    <property type="term" value="F:microtubule motor activity"/>
    <property type="evidence" value="ECO:0007669"/>
    <property type="project" value="InterPro"/>
</dbReference>
<comment type="caution">
    <text evidence="6">Lacks conserved residue(s) required for the propagation of feature annotation.</text>
</comment>
<evidence type="ECO:0000256" key="8">
    <source>
        <dbReference type="SAM" id="Coils"/>
    </source>
</evidence>
<sequence length="383" mass="43378">MYPYYPTDSLVKTTDRAFAIKVSYLEIYNEQIRDLLADPCSSSEEIKLREDRKRGVYATPLTEIQVSSADQIMAILERGQSSRRTAATTLNDLSSRSHAILNVLIESREASIGSKRGGMVTSGLRTSVLSLIDLAGSERADKNEERRKEGAYINKSLLTLGTVIARLSSPNSTNHIPFRDSKLTRLLQYSLSGNGLISVLATMSDSPPSVTESFNTLKFASRIKYIPTKHLEKDEQHFDSSQFSMENQLLKNKIEQLEQTLELERQQFQENLSLLSISQNSYQLKIAFLESGDTIHSQDLSARISELEDQIISYPSPNLLKEKDLEIAELKAELDDKDTIISALRRANRKREVAELTSVERLFSPDKDSKKRRYYLVERRSVS</sequence>
<evidence type="ECO:0000256" key="4">
    <source>
        <dbReference type="ARBA" id="ARBA00023054"/>
    </source>
</evidence>
<dbReference type="SUPFAM" id="SSF52540">
    <property type="entry name" value="P-loop containing nucleoside triphosphate hydrolases"/>
    <property type="match status" value="1"/>
</dbReference>
<dbReference type="GO" id="GO:0005874">
    <property type="term" value="C:microtubule"/>
    <property type="evidence" value="ECO:0007669"/>
    <property type="project" value="UniProtKB-KW"/>
</dbReference>
<protein>
    <recommendedName>
        <fullName evidence="7">Kinesin-like protein</fullName>
    </recommendedName>
</protein>
<dbReference type="GO" id="GO:0008017">
    <property type="term" value="F:microtubule binding"/>
    <property type="evidence" value="ECO:0007669"/>
    <property type="project" value="InterPro"/>
</dbReference>
<dbReference type="Pfam" id="PF00225">
    <property type="entry name" value="Kinesin"/>
    <property type="match status" value="1"/>
</dbReference>
<reference evidence="10 11" key="1">
    <citation type="submission" date="2016-04" db="EMBL/GenBank/DDBJ databases">
        <title>Evolutionary innovation and constraint leading to complex multicellularity in the Ascomycota.</title>
        <authorList>
            <person name="Cisse O."/>
            <person name="Nguyen A."/>
            <person name="Hewitt D.A."/>
            <person name="Jedd G."/>
            <person name="Stajich J.E."/>
        </authorList>
    </citation>
    <scope>NUCLEOTIDE SEQUENCE [LARGE SCALE GENOMIC DNA]</scope>
    <source>
        <strain evidence="10 11">DAH-3</strain>
    </source>
</reference>
<dbReference type="Gene3D" id="3.40.850.10">
    <property type="entry name" value="Kinesin motor domain"/>
    <property type="match status" value="1"/>
</dbReference>
<dbReference type="InterPro" id="IPR027640">
    <property type="entry name" value="Kinesin-like_fam"/>
</dbReference>
<keyword evidence="11" id="KW-1185">Reference proteome</keyword>
<dbReference type="PANTHER" id="PTHR47968">
    <property type="entry name" value="CENTROMERE PROTEIN E"/>
    <property type="match status" value="1"/>
</dbReference>
<evidence type="ECO:0000256" key="1">
    <source>
        <dbReference type="ARBA" id="ARBA00022701"/>
    </source>
</evidence>
<dbReference type="OrthoDB" id="3176171at2759"/>
<dbReference type="AlphaFoldDB" id="A0A1U7LU92"/>
<evidence type="ECO:0000256" key="5">
    <source>
        <dbReference type="ARBA" id="ARBA00023175"/>
    </source>
</evidence>
<dbReference type="InterPro" id="IPR027417">
    <property type="entry name" value="P-loop_NTPase"/>
</dbReference>
<dbReference type="InterPro" id="IPR019821">
    <property type="entry name" value="Kinesin_motor_CS"/>
</dbReference>
<gene>
    <name evidence="10" type="ORF">NEOLI_004297</name>
</gene>
<feature type="domain" description="Kinesin motor" evidence="9">
    <location>
        <begin position="1"/>
        <end position="226"/>
    </location>
</feature>
<dbReference type="PROSITE" id="PS00411">
    <property type="entry name" value="KINESIN_MOTOR_1"/>
    <property type="match status" value="1"/>
</dbReference>
<evidence type="ECO:0000256" key="6">
    <source>
        <dbReference type="PROSITE-ProRule" id="PRU00283"/>
    </source>
</evidence>